<evidence type="ECO:0000313" key="2">
    <source>
        <dbReference type="EMBL" id="TDP42706.1"/>
    </source>
</evidence>
<reference evidence="2 3" key="1">
    <citation type="submission" date="2019-03" db="EMBL/GenBank/DDBJ databases">
        <title>Genomic Encyclopedia of Type Strains, Phase IV (KMG-IV): sequencing the most valuable type-strain genomes for metagenomic binning, comparative biology and taxonomic classification.</title>
        <authorList>
            <person name="Goeker M."/>
        </authorList>
    </citation>
    <scope>NUCLEOTIDE SEQUENCE [LARGE SCALE GENOMIC DNA]</scope>
    <source>
        <strain evidence="2 3">DSM 44496</strain>
    </source>
</reference>
<dbReference type="SUPFAM" id="SSF55729">
    <property type="entry name" value="Acyl-CoA N-acyltransferases (Nat)"/>
    <property type="match status" value="1"/>
</dbReference>
<dbReference type="EMBL" id="SNXK01000001">
    <property type="protein sequence ID" value="TDP42706.1"/>
    <property type="molecule type" value="Genomic_DNA"/>
</dbReference>
<dbReference type="Pfam" id="PF14542">
    <property type="entry name" value="Acetyltransf_CG"/>
    <property type="match status" value="1"/>
</dbReference>
<feature type="domain" description="N-acetyltransferase" evidence="1">
    <location>
        <begin position="12"/>
        <end position="98"/>
    </location>
</feature>
<dbReference type="CDD" id="cd04301">
    <property type="entry name" value="NAT_SF"/>
    <property type="match status" value="1"/>
</dbReference>
<proteinExistence type="predicted"/>
<dbReference type="Proteomes" id="UP000295087">
    <property type="component" value="Unassembled WGS sequence"/>
</dbReference>
<dbReference type="InterPro" id="IPR016181">
    <property type="entry name" value="Acyl_CoA_acyltransferase"/>
</dbReference>
<evidence type="ECO:0000259" key="1">
    <source>
        <dbReference type="PROSITE" id="PS51729"/>
    </source>
</evidence>
<dbReference type="InterPro" id="IPR031165">
    <property type="entry name" value="GNAT_YJDJ"/>
</dbReference>
<keyword evidence="3" id="KW-1185">Reference proteome</keyword>
<dbReference type="PANTHER" id="PTHR31435:SF10">
    <property type="entry name" value="BSR4717 PROTEIN"/>
    <property type="match status" value="1"/>
</dbReference>
<dbReference type="PANTHER" id="PTHR31435">
    <property type="entry name" value="PROTEIN NATD1"/>
    <property type="match status" value="1"/>
</dbReference>
<dbReference type="RefSeq" id="WP_067485121.1">
    <property type="nucleotide sequence ID" value="NZ_JBHXPO010000004.1"/>
</dbReference>
<protein>
    <recommendedName>
        <fullName evidence="1">N-acetyltransferase domain-containing protein</fullName>
    </recommendedName>
</protein>
<dbReference type="Gene3D" id="3.40.630.30">
    <property type="match status" value="1"/>
</dbReference>
<dbReference type="PROSITE" id="PS51729">
    <property type="entry name" value="GNAT_YJDJ"/>
    <property type="match status" value="1"/>
</dbReference>
<organism evidence="2 3">
    <name type="scientific">Nocardia ignorata</name>
    <dbReference type="NCBI Taxonomy" id="145285"/>
    <lineage>
        <taxon>Bacteria</taxon>
        <taxon>Bacillati</taxon>
        <taxon>Actinomycetota</taxon>
        <taxon>Actinomycetes</taxon>
        <taxon>Mycobacteriales</taxon>
        <taxon>Nocardiaceae</taxon>
        <taxon>Nocardia</taxon>
    </lineage>
</organism>
<accession>A0A4R6PYM6</accession>
<name>A0A4R6PYM6_NOCIG</name>
<comment type="caution">
    <text evidence="2">The sequence shown here is derived from an EMBL/GenBank/DDBJ whole genome shotgun (WGS) entry which is preliminary data.</text>
</comment>
<dbReference type="AlphaFoldDB" id="A0A4R6PYM6"/>
<gene>
    <name evidence="2" type="ORF">DFR75_1011820</name>
</gene>
<dbReference type="InterPro" id="IPR045057">
    <property type="entry name" value="Gcn5-rel_NAT"/>
</dbReference>
<evidence type="ECO:0000313" key="3">
    <source>
        <dbReference type="Proteomes" id="UP000295087"/>
    </source>
</evidence>
<sequence>MSETTASQARVVRNQDKNRYDIFYGDELAGFAEYIERGNDTDFVHTEIDDAFGGKGLGSKLARYAVEDVIARGRTITPHCAFIRGWLDKHPEFDAHVVGKGIPG</sequence>